<feature type="transmembrane region" description="Helical" evidence="1">
    <location>
        <begin position="6"/>
        <end position="28"/>
    </location>
</feature>
<evidence type="ECO:0000313" key="2">
    <source>
        <dbReference type="EMBL" id="GGE60927.1"/>
    </source>
</evidence>
<protein>
    <submittedName>
        <fullName evidence="2">Uncharacterized protein</fullName>
    </submittedName>
</protein>
<dbReference type="AlphaFoldDB" id="A0A917ELQ6"/>
<dbReference type="Proteomes" id="UP000605259">
    <property type="component" value="Unassembled WGS sequence"/>
</dbReference>
<comment type="caution">
    <text evidence="2">The sequence shown here is derived from an EMBL/GenBank/DDBJ whole genome shotgun (WGS) entry which is preliminary data.</text>
</comment>
<evidence type="ECO:0000313" key="3">
    <source>
        <dbReference type="Proteomes" id="UP000605259"/>
    </source>
</evidence>
<proteinExistence type="predicted"/>
<name>A0A917ELQ6_9BACI</name>
<keyword evidence="3" id="KW-1185">Reference proteome</keyword>
<organism evidence="2 3">
    <name type="scientific">Priestia taiwanensis</name>
    <dbReference type="NCBI Taxonomy" id="1347902"/>
    <lineage>
        <taxon>Bacteria</taxon>
        <taxon>Bacillati</taxon>
        <taxon>Bacillota</taxon>
        <taxon>Bacilli</taxon>
        <taxon>Bacillales</taxon>
        <taxon>Bacillaceae</taxon>
        <taxon>Priestia</taxon>
    </lineage>
</organism>
<sequence length="48" mass="5524">MSVFAASVLILTILYPITLVVVFFYYFIQALNEENSLPKNNINPYNPK</sequence>
<evidence type="ECO:0000256" key="1">
    <source>
        <dbReference type="SAM" id="Phobius"/>
    </source>
</evidence>
<gene>
    <name evidence="2" type="ORF">GCM10007140_08990</name>
</gene>
<reference evidence="2" key="1">
    <citation type="journal article" date="2014" name="Int. J. Syst. Evol. Microbiol.">
        <title>Complete genome sequence of Corynebacterium casei LMG S-19264T (=DSM 44701T), isolated from a smear-ripened cheese.</title>
        <authorList>
            <consortium name="US DOE Joint Genome Institute (JGI-PGF)"/>
            <person name="Walter F."/>
            <person name="Albersmeier A."/>
            <person name="Kalinowski J."/>
            <person name="Ruckert C."/>
        </authorList>
    </citation>
    <scope>NUCLEOTIDE SEQUENCE</scope>
    <source>
        <strain evidence="2">CGMCC 1.12698</strain>
    </source>
</reference>
<dbReference type="EMBL" id="BMFK01000001">
    <property type="protein sequence ID" value="GGE60927.1"/>
    <property type="molecule type" value="Genomic_DNA"/>
</dbReference>
<reference evidence="2" key="2">
    <citation type="submission" date="2020-09" db="EMBL/GenBank/DDBJ databases">
        <authorList>
            <person name="Sun Q."/>
            <person name="Zhou Y."/>
        </authorList>
    </citation>
    <scope>NUCLEOTIDE SEQUENCE</scope>
    <source>
        <strain evidence="2">CGMCC 1.12698</strain>
    </source>
</reference>
<keyword evidence="1" id="KW-0472">Membrane</keyword>
<accession>A0A917ELQ6</accession>
<keyword evidence="1" id="KW-1133">Transmembrane helix</keyword>
<dbReference type="RefSeq" id="WP_188387222.1">
    <property type="nucleotide sequence ID" value="NZ_BMFK01000001.1"/>
</dbReference>
<keyword evidence="1" id="KW-0812">Transmembrane</keyword>